<feature type="domain" description="MurNAc-LAA" evidence="2">
    <location>
        <begin position="121"/>
        <end position="230"/>
    </location>
</feature>
<evidence type="ECO:0000313" key="3">
    <source>
        <dbReference type="EMBL" id="BCJ87300.1"/>
    </source>
</evidence>
<name>A0A7I8DFG6_9BACL</name>
<dbReference type="Proteomes" id="UP000593802">
    <property type="component" value="Chromosome"/>
</dbReference>
<dbReference type="GO" id="GO:0030288">
    <property type="term" value="C:outer membrane-bounded periplasmic space"/>
    <property type="evidence" value="ECO:0007669"/>
    <property type="project" value="TreeGrafter"/>
</dbReference>
<dbReference type="GO" id="GO:0009253">
    <property type="term" value="P:peptidoglycan catabolic process"/>
    <property type="evidence" value="ECO:0007669"/>
    <property type="project" value="InterPro"/>
</dbReference>
<organism evidence="3 4">
    <name type="scientific">Effusibacillus dendaii</name>
    <dbReference type="NCBI Taxonomy" id="2743772"/>
    <lineage>
        <taxon>Bacteria</taxon>
        <taxon>Bacillati</taxon>
        <taxon>Bacillota</taxon>
        <taxon>Bacilli</taxon>
        <taxon>Bacillales</taxon>
        <taxon>Alicyclobacillaceae</taxon>
        <taxon>Effusibacillus</taxon>
    </lineage>
</organism>
<dbReference type="GO" id="GO:0008745">
    <property type="term" value="F:N-acetylmuramoyl-L-alanine amidase activity"/>
    <property type="evidence" value="ECO:0007669"/>
    <property type="project" value="InterPro"/>
</dbReference>
<gene>
    <name evidence="3" type="primary">cwlD</name>
    <name evidence="3" type="ORF">skT53_22850</name>
</gene>
<dbReference type="RefSeq" id="WP_200757125.1">
    <property type="nucleotide sequence ID" value="NZ_AP023366.1"/>
</dbReference>
<dbReference type="AlphaFoldDB" id="A0A7I8DFG6"/>
<evidence type="ECO:0000259" key="2">
    <source>
        <dbReference type="SMART" id="SM00646"/>
    </source>
</evidence>
<dbReference type="PANTHER" id="PTHR30404:SF0">
    <property type="entry name" value="N-ACETYLMURAMOYL-L-ALANINE AMIDASE AMIC"/>
    <property type="match status" value="1"/>
</dbReference>
<sequence>MEASKDWRKISIIAGTLAILLFFVNLIKSDIPITKLWTESASLSGYTIVVDAGHGGPDGGAVAADGTIEKTINLNIAKYLRDYLQQSGAYVIMTREDDRDLAKPETKGLSRRKAEDLRARLMKIKDNEADMFLSIHLNSNPSGGKGAQAFYDSDVPASKLLAQSIQAYFKQELDSKRDIEQQENLYLLRQAGVPSVLAEVGFLSNAQELELLKKSTYQKKIAYSLYQGVLDYFSNSENVR</sequence>
<dbReference type="EMBL" id="AP023366">
    <property type="protein sequence ID" value="BCJ87300.1"/>
    <property type="molecule type" value="Genomic_DNA"/>
</dbReference>
<proteinExistence type="predicted"/>
<evidence type="ECO:0000313" key="4">
    <source>
        <dbReference type="Proteomes" id="UP000593802"/>
    </source>
</evidence>
<dbReference type="Gene3D" id="3.40.630.40">
    <property type="entry name" value="Zn-dependent exopeptidases"/>
    <property type="match status" value="1"/>
</dbReference>
<keyword evidence="4" id="KW-1185">Reference proteome</keyword>
<dbReference type="SUPFAM" id="SSF53187">
    <property type="entry name" value="Zn-dependent exopeptidases"/>
    <property type="match status" value="1"/>
</dbReference>
<dbReference type="NCBIfam" id="TIGR02883">
    <property type="entry name" value="spore_cwlD"/>
    <property type="match status" value="1"/>
</dbReference>
<dbReference type="InterPro" id="IPR050695">
    <property type="entry name" value="N-acetylmuramoyl_amidase_3"/>
</dbReference>
<keyword evidence="1" id="KW-0378">Hydrolase</keyword>
<evidence type="ECO:0000256" key="1">
    <source>
        <dbReference type="ARBA" id="ARBA00022801"/>
    </source>
</evidence>
<reference evidence="3 4" key="1">
    <citation type="submission" date="2020-08" db="EMBL/GenBank/DDBJ databases">
        <title>Complete Genome Sequence of Effusibacillus dendaii Strain skT53, Isolated from Farmland soil.</title>
        <authorList>
            <person name="Konishi T."/>
            <person name="Kawasaki H."/>
        </authorList>
    </citation>
    <scope>NUCLEOTIDE SEQUENCE [LARGE SCALE GENOMIC DNA]</scope>
    <source>
        <strain evidence="4">skT53</strain>
    </source>
</reference>
<dbReference type="Pfam" id="PF01520">
    <property type="entry name" value="Amidase_3"/>
    <property type="match status" value="1"/>
</dbReference>
<dbReference type="PANTHER" id="PTHR30404">
    <property type="entry name" value="N-ACETYLMURAMOYL-L-ALANINE AMIDASE"/>
    <property type="match status" value="1"/>
</dbReference>
<dbReference type="SMART" id="SM00646">
    <property type="entry name" value="Ami_3"/>
    <property type="match status" value="1"/>
</dbReference>
<accession>A0A7I8DFG6</accession>
<dbReference type="CDD" id="cd02696">
    <property type="entry name" value="MurNAc-LAA"/>
    <property type="match status" value="1"/>
</dbReference>
<dbReference type="KEGG" id="eff:skT53_22850"/>
<dbReference type="InterPro" id="IPR002508">
    <property type="entry name" value="MurNAc-LAA_cat"/>
</dbReference>
<dbReference type="InterPro" id="IPR014234">
    <property type="entry name" value="Spore_CwlD"/>
</dbReference>
<protein>
    <submittedName>
        <fullName evidence="3">N-acetylmuramoyl-L-alanine amidase CwlD</fullName>
    </submittedName>
</protein>